<dbReference type="AlphaFoldDB" id="A0A8H5L6H2"/>
<protein>
    <submittedName>
        <fullName evidence="2">Uncharacterized protein</fullName>
    </submittedName>
</protein>
<evidence type="ECO:0000313" key="3">
    <source>
        <dbReference type="Proteomes" id="UP000546213"/>
    </source>
</evidence>
<proteinExistence type="predicted"/>
<comment type="caution">
    <text evidence="2">The sequence shown here is derived from an EMBL/GenBank/DDBJ whole genome shotgun (WGS) entry which is preliminary data.</text>
</comment>
<dbReference type="OrthoDB" id="5429780at2759"/>
<accession>A0A8H5L6H2</accession>
<evidence type="ECO:0000313" key="2">
    <source>
        <dbReference type="EMBL" id="KAF5585632.1"/>
    </source>
</evidence>
<gene>
    <name evidence="2" type="ORF">FPCIR_8270</name>
</gene>
<evidence type="ECO:0000256" key="1">
    <source>
        <dbReference type="SAM" id="MobiDB-lite"/>
    </source>
</evidence>
<reference evidence="2 3" key="1">
    <citation type="submission" date="2020-05" db="EMBL/GenBank/DDBJ databases">
        <title>Identification and distribution of gene clusters putatively required for synthesis of sphingolipid metabolism inhibitors in phylogenetically diverse species of the filamentous fungus Fusarium.</title>
        <authorList>
            <person name="Kim H.-S."/>
            <person name="Busman M."/>
            <person name="Brown D.W."/>
            <person name="Divon H."/>
            <person name="Uhlig S."/>
            <person name="Proctor R.H."/>
        </authorList>
    </citation>
    <scope>NUCLEOTIDE SEQUENCE [LARGE SCALE GENOMIC DNA]</scope>
    <source>
        <strain evidence="2 3">NRRL 36939</strain>
    </source>
</reference>
<feature type="region of interest" description="Disordered" evidence="1">
    <location>
        <begin position="1"/>
        <end position="47"/>
    </location>
</feature>
<feature type="compositionally biased region" description="Low complexity" evidence="1">
    <location>
        <begin position="1"/>
        <end position="16"/>
    </location>
</feature>
<sequence length="107" mass="11657">MNPKTASSSSSSSATAHRTGTRKVHRRRLGQYSDEENGAIPLGANAQSQPDVFATIPDQLFSQATIEYVGSSKKEAAKIWNGWVNWPPGPRREIDPEDGGLEVSFLD</sequence>
<dbReference type="EMBL" id="JAAOAS010000205">
    <property type="protein sequence ID" value="KAF5585632.1"/>
    <property type="molecule type" value="Genomic_DNA"/>
</dbReference>
<organism evidence="2 3">
    <name type="scientific">Fusarium pseudocircinatum</name>
    <dbReference type="NCBI Taxonomy" id="56676"/>
    <lineage>
        <taxon>Eukaryota</taxon>
        <taxon>Fungi</taxon>
        <taxon>Dikarya</taxon>
        <taxon>Ascomycota</taxon>
        <taxon>Pezizomycotina</taxon>
        <taxon>Sordariomycetes</taxon>
        <taxon>Hypocreomycetidae</taxon>
        <taxon>Hypocreales</taxon>
        <taxon>Nectriaceae</taxon>
        <taxon>Fusarium</taxon>
        <taxon>Fusarium fujikuroi species complex</taxon>
    </lineage>
</organism>
<feature type="compositionally biased region" description="Basic residues" evidence="1">
    <location>
        <begin position="19"/>
        <end position="29"/>
    </location>
</feature>
<name>A0A8H5L6H2_9HYPO</name>
<dbReference type="Proteomes" id="UP000546213">
    <property type="component" value="Unassembled WGS sequence"/>
</dbReference>
<keyword evidence="3" id="KW-1185">Reference proteome</keyword>